<name>A0A537KC01_9BACT</name>
<dbReference type="AlphaFoldDB" id="A0A537KC01"/>
<dbReference type="InterPro" id="IPR008869">
    <property type="entry name" value="MlaC/ttg2D"/>
</dbReference>
<dbReference type="Gene3D" id="3.10.450.710">
    <property type="entry name" value="Tgt2/MlaC"/>
    <property type="match status" value="1"/>
</dbReference>
<comment type="caution">
    <text evidence="1">The sequence shown here is derived from an EMBL/GenBank/DDBJ whole genome shotgun (WGS) entry which is preliminary data.</text>
</comment>
<evidence type="ECO:0000313" key="2">
    <source>
        <dbReference type="Proteomes" id="UP000318509"/>
    </source>
</evidence>
<evidence type="ECO:0008006" key="3">
    <source>
        <dbReference type="Google" id="ProtNLM"/>
    </source>
</evidence>
<dbReference type="InterPro" id="IPR042245">
    <property type="entry name" value="Tgt2/MlaC_sf"/>
</dbReference>
<proteinExistence type="predicted"/>
<evidence type="ECO:0000313" key="1">
    <source>
        <dbReference type="EMBL" id="TMI93291.1"/>
    </source>
</evidence>
<accession>A0A537KC01</accession>
<sequence>MHEVNGTWKIIDVYSNGVSELTLRRSDFAAMLAAGGAPVLKAHLDKSSDRLMK</sequence>
<gene>
    <name evidence="1" type="ORF">E6H00_01415</name>
</gene>
<dbReference type="EMBL" id="VBAK01000031">
    <property type="protein sequence ID" value="TMI93291.1"/>
    <property type="molecule type" value="Genomic_DNA"/>
</dbReference>
<organism evidence="1 2">
    <name type="scientific">Candidatus Segetimicrobium genomatis</name>
    <dbReference type="NCBI Taxonomy" id="2569760"/>
    <lineage>
        <taxon>Bacteria</taxon>
        <taxon>Bacillati</taxon>
        <taxon>Candidatus Sysuimicrobiota</taxon>
        <taxon>Candidatus Sysuimicrobiia</taxon>
        <taxon>Candidatus Sysuimicrobiales</taxon>
        <taxon>Candidatus Segetimicrobiaceae</taxon>
        <taxon>Candidatus Segetimicrobium</taxon>
    </lineage>
</organism>
<dbReference type="Proteomes" id="UP000318509">
    <property type="component" value="Unassembled WGS sequence"/>
</dbReference>
<protein>
    <recommendedName>
        <fullName evidence="3">ABC transporter substrate-binding protein</fullName>
    </recommendedName>
</protein>
<reference evidence="1 2" key="1">
    <citation type="journal article" date="2019" name="Nat. Microbiol.">
        <title>Mediterranean grassland soil C-N compound turnover is dependent on rainfall and depth, and is mediated by genomically divergent microorganisms.</title>
        <authorList>
            <person name="Diamond S."/>
            <person name="Andeer P.F."/>
            <person name="Li Z."/>
            <person name="Crits-Christoph A."/>
            <person name="Burstein D."/>
            <person name="Anantharaman K."/>
            <person name="Lane K.R."/>
            <person name="Thomas B.C."/>
            <person name="Pan C."/>
            <person name="Northen T.R."/>
            <person name="Banfield J.F."/>
        </authorList>
    </citation>
    <scope>NUCLEOTIDE SEQUENCE [LARGE SCALE GENOMIC DNA]</scope>
    <source>
        <strain evidence="1">NP_3</strain>
    </source>
</reference>
<dbReference type="Pfam" id="PF05494">
    <property type="entry name" value="MlaC"/>
    <property type="match status" value="1"/>
</dbReference>